<keyword evidence="3" id="KW-1185">Reference proteome</keyword>
<sequence length="61" mass="6973">MCHKSSVMQLYWPHNLTTSGLASFSICSWHFLKKKKRSGVSTYAQIDPLHSMMKLIEMCPG</sequence>
<feature type="transmembrane region" description="Helical" evidence="1">
    <location>
        <begin position="12"/>
        <end position="32"/>
    </location>
</feature>
<organism evidence="2 3">
    <name type="scientific">Aureobasidium pullulans EXF-150</name>
    <dbReference type="NCBI Taxonomy" id="1043002"/>
    <lineage>
        <taxon>Eukaryota</taxon>
        <taxon>Fungi</taxon>
        <taxon>Dikarya</taxon>
        <taxon>Ascomycota</taxon>
        <taxon>Pezizomycotina</taxon>
        <taxon>Dothideomycetes</taxon>
        <taxon>Dothideomycetidae</taxon>
        <taxon>Dothideales</taxon>
        <taxon>Saccotheciaceae</taxon>
        <taxon>Aureobasidium</taxon>
    </lineage>
</organism>
<accession>A0A074XKM7</accession>
<reference evidence="2 3" key="1">
    <citation type="journal article" date="2014" name="BMC Genomics">
        <title>Genome sequencing of four Aureobasidium pullulans varieties: biotechnological potential, stress tolerance, and description of new species.</title>
        <authorList>
            <person name="Gostin Ar C."/>
            <person name="Ohm R.A."/>
            <person name="Kogej T."/>
            <person name="Sonjak S."/>
            <person name="Turk M."/>
            <person name="Zajc J."/>
            <person name="Zalar P."/>
            <person name="Grube M."/>
            <person name="Sun H."/>
            <person name="Han J."/>
            <person name="Sharma A."/>
            <person name="Chiniquy J."/>
            <person name="Ngan C.Y."/>
            <person name="Lipzen A."/>
            <person name="Barry K."/>
            <person name="Grigoriev I.V."/>
            <person name="Gunde-Cimerman N."/>
        </authorList>
    </citation>
    <scope>NUCLEOTIDE SEQUENCE [LARGE SCALE GENOMIC DNA]</scope>
    <source>
        <strain evidence="2 3">EXF-150</strain>
    </source>
</reference>
<name>A0A074XKM7_AURPU</name>
<dbReference type="GeneID" id="40741546"/>
<dbReference type="Proteomes" id="UP000030706">
    <property type="component" value="Unassembled WGS sequence"/>
</dbReference>
<dbReference type="HOGENOM" id="CLU_2922243_0_0_1"/>
<dbReference type="EMBL" id="KL584979">
    <property type="protein sequence ID" value="KEQ86060.1"/>
    <property type="molecule type" value="Genomic_DNA"/>
</dbReference>
<keyword evidence="1" id="KW-0472">Membrane</keyword>
<proteinExistence type="predicted"/>
<keyword evidence="1" id="KW-0812">Transmembrane</keyword>
<evidence type="ECO:0000313" key="3">
    <source>
        <dbReference type="Proteomes" id="UP000030706"/>
    </source>
</evidence>
<keyword evidence="1" id="KW-1133">Transmembrane helix</keyword>
<evidence type="ECO:0000256" key="1">
    <source>
        <dbReference type="SAM" id="Phobius"/>
    </source>
</evidence>
<evidence type="ECO:0000313" key="2">
    <source>
        <dbReference type="EMBL" id="KEQ86060.1"/>
    </source>
</evidence>
<dbReference type="AlphaFoldDB" id="A0A074XKM7"/>
<dbReference type="RefSeq" id="XP_029762247.1">
    <property type="nucleotide sequence ID" value="XM_029899240.1"/>
</dbReference>
<gene>
    <name evidence="2" type="ORF">M438DRAFT_189665</name>
</gene>
<protein>
    <submittedName>
        <fullName evidence="2">Uncharacterized protein</fullName>
    </submittedName>
</protein>